<sequence length="69" mass="7747">MLPSTWPNNDEFLRIAKATMDLFAFAAPMIRFVDGPFIRNLKDQLNRAVTFISDSAHTSSPQDPLTPLP</sequence>
<comment type="caution">
    <text evidence="1">The sequence shown here is derived from an EMBL/GenBank/DDBJ whole genome shotgun (WGS) entry which is preliminary data.</text>
</comment>
<dbReference type="EMBL" id="MU151078">
    <property type="protein sequence ID" value="KAF9451909.1"/>
    <property type="molecule type" value="Genomic_DNA"/>
</dbReference>
<name>A0A9P5XJ71_9AGAR</name>
<keyword evidence="2" id="KW-1185">Reference proteome</keyword>
<gene>
    <name evidence="1" type="ORF">P691DRAFT_806292</name>
</gene>
<evidence type="ECO:0000313" key="1">
    <source>
        <dbReference type="EMBL" id="KAF9451909.1"/>
    </source>
</evidence>
<dbReference type="AlphaFoldDB" id="A0A9P5XJ71"/>
<organism evidence="1 2">
    <name type="scientific">Macrolepiota fuliginosa MF-IS2</name>
    <dbReference type="NCBI Taxonomy" id="1400762"/>
    <lineage>
        <taxon>Eukaryota</taxon>
        <taxon>Fungi</taxon>
        <taxon>Dikarya</taxon>
        <taxon>Basidiomycota</taxon>
        <taxon>Agaricomycotina</taxon>
        <taxon>Agaricomycetes</taxon>
        <taxon>Agaricomycetidae</taxon>
        <taxon>Agaricales</taxon>
        <taxon>Agaricineae</taxon>
        <taxon>Agaricaceae</taxon>
        <taxon>Macrolepiota</taxon>
    </lineage>
</organism>
<proteinExistence type="predicted"/>
<dbReference type="Proteomes" id="UP000807342">
    <property type="component" value="Unassembled WGS sequence"/>
</dbReference>
<reference evidence="1" key="1">
    <citation type="submission" date="2020-11" db="EMBL/GenBank/DDBJ databases">
        <authorList>
            <consortium name="DOE Joint Genome Institute"/>
            <person name="Ahrendt S."/>
            <person name="Riley R."/>
            <person name="Andreopoulos W."/>
            <person name="Labutti K."/>
            <person name="Pangilinan J."/>
            <person name="Ruiz-Duenas F.J."/>
            <person name="Barrasa J.M."/>
            <person name="Sanchez-Garcia M."/>
            <person name="Camarero S."/>
            <person name="Miyauchi S."/>
            <person name="Serrano A."/>
            <person name="Linde D."/>
            <person name="Babiker R."/>
            <person name="Drula E."/>
            <person name="Ayuso-Fernandez I."/>
            <person name="Pacheco R."/>
            <person name="Padilla G."/>
            <person name="Ferreira P."/>
            <person name="Barriuso J."/>
            <person name="Kellner H."/>
            <person name="Castanera R."/>
            <person name="Alfaro M."/>
            <person name="Ramirez L."/>
            <person name="Pisabarro A.G."/>
            <person name="Kuo A."/>
            <person name="Tritt A."/>
            <person name="Lipzen A."/>
            <person name="He G."/>
            <person name="Yan M."/>
            <person name="Ng V."/>
            <person name="Cullen D."/>
            <person name="Martin F."/>
            <person name="Rosso M.-N."/>
            <person name="Henrissat B."/>
            <person name="Hibbett D."/>
            <person name="Martinez A.T."/>
            <person name="Grigoriev I.V."/>
        </authorList>
    </citation>
    <scope>NUCLEOTIDE SEQUENCE</scope>
    <source>
        <strain evidence="1">MF-IS2</strain>
    </source>
</reference>
<protein>
    <submittedName>
        <fullName evidence="1">Uncharacterized protein</fullName>
    </submittedName>
</protein>
<evidence type="ECO:0000313" key="2">
    <source>
        <dbReference type="Proteomes" id="UP000807342"/>
    </source>
</evidence>
<accession>A0A9P5XJ71</accession>